<comment type="subcellular location">
    <subcellularLocation>
        <location evidence="1">Cell inner membrane</location>
    </subcellularLocation>
</comment>
<keyword evidence="5" id="KW-0997">Cell inner membrane</keyword>
<dbReference type="GO" id="GO:0015627">
    <property type="term" value="C:type II protein secretion system complex"/>
    <property type="evidence" value="ECO:0007669"/>
    <property type="project" value="InterPro"/>
</dbReference>
<dbReference type="Gene3D" id="2.30.30.830">
    <property type="match status" value="1"/>
</dbReference>
<dbReference type="RefSeq" id="WP_088916738.1">
    <property type="nucleotide sequence ID" value="NZ_CP018632.1"/>
</dbReference>
<evidence type="ECO:0000313" key="13">
    <source>
        <dbReference type="EMBL" id="ASJ71279.1"/>
    </source>
</evidence>
<organism evidence="13 14">
    <name type="scientific">Granulosicoccus antarcticus IMCC3135</name>
    <dbReference type="NCBI Taxonomy" id="1192854"/>
    <lineage>
        <taxon>Bacteria</taxon>
        <taxon>Pseudomonadati</taxon>
        <taxon>Pseudomonadota</taxon>
        <taxon>Gammaproteobacteria</taxon>
        <taxon>Chromatiales</taxon>
        <taxon>Granulosicoccaceae</taxon>
        <taxon>Granulosicoccus</taxon>
    </lineage>
</organism>
<evidence type="ECO:0000259" key="12">
    <source>
        <dbReference type="Pfam" id="PF11356"/>
    </source>
</evidence>
<dbReference type="AlphaFoldDB" id="A0A2Z2NJC4"/>
<evidence type="ECO:0000256" key="8">
    <source>
        <dbReference type="ARBA" id="ARBA00022989"/>
    </source>
</evidence>
<feature type="region of interest" description="Disordered" evidence="10">
    <location>
        <begin position="165"/>
        <end position="199"/>
    </location>
</feature>
<evidence type="ECO:0000256" key="6">
    <source>
        <dbReference type="ARBA" id="ARBA00022692"/>
    </source>
</evidence>
<dbReference type="EMBL" id="CP018632">
    <property type="protein sequence ID" value="ASJ71279.1"/>
    <property type="molecule type" value="Genomic_DNA"/>
</dbReference>
<dbReference type="GO" id="GO:0005886">
    <property type="term" value="C:plasma membrane"/>
    <property type="evidence" value="ECO:0007669"/>
    <property type="project" value="UniProtKB-SubCell"/>
</dbReference>
<dbReference type="GO" id="GO:0015628">
    <property type="term" value="P:protein secretion by the type II secretion system"/>
    <property type="evidence" value="ECO:0007669"/>
    <property type="project" value="InterPro"/>
</dbReference>
<evidence type="ECO:0000256" key="2">
    <source>
        <dbReference type="ARBA" id="ARBA00007986"/>
    </source>
</evidence>
<feature type="domain" description="Type II secretion system protein GspC N-terminal" evidence="12">
    <location>
        <begin position="25"/>
        <end position="165"/>
    </location>
</feature>
<reference evidence="13 14" key="1">
    <citation type="submission" date="2016-12" db="EMBL/GenBank/DDBJ databases">
        <authorList>
            <person name="Song W.-J."/>
            <person name="Kurnit D.M."/>
        </authorList>
    </citation>
    <scope>NUCLEOTIDE SEQUENCE [LARGE SCALE GENOMIC DNA]</scope>
    <source>
        <strain evidence="13 14">IMCC3135</strain>
    </source>
</reference>
<gene>
    <name evidence="13" type="primary">epsC</name>
    <name evidence="13" type="ORF">IMCC3135_05835</name>
</gene>
<keyword evidence="4" id="KW-1003">Cell membrane</keyword>
<accession>A0A2Z2NJC4</accession>
<evidence type="ECO:0000256" key="10">
    <source>
        <dbReference type="SAM" id="MobiDB-lite"/>
    </source>
</evidence>
<dbReference type="Proteomes" id="UP000250079">
    <property type="component" value="Chromosome"/>
</dbReference>
<keyword evidence="3" id="KW-0813">Transport</keyword>
<keyword evidence="7" id="KW-0653">Protein transport</keyword>
<keyword evidence="14" id="KW-1185">Reference proteome</keyword>
<evidence type="ECO:0000256" key="1">
    <source>
        <dbReference type="ARBA" id="ARBA00004533"/>
    </source>
</evidence>
<evidence type="ECO:0000256" key="4">
    <source>
        <dbReference type="ARBA" id="ARBA00022475"/>
    </source>
</evidence>
<evidence type="ECO:0000256" key="3">
    <source>
        <dbReference type="ARBA" id="ARBA00022448"/>
    </source>
</evidence>
<feature type="compositionally biased region" description="Polar residues" evidence="10">
    <location>
        <begin position="180"/>
        <end position="191"/>
    </location>
</feature>
<keyword evidence="8 11" id="KW-1133">Transmembrane helix</keyword>
<dbReference type="InterPro" id="IPR024961">
    <property type="entry name" value="T2SS_GspC_N"/>
</dbReference>
<keyword evidence="9 11" id="KW-0472">Membrane</keyword>
<dbReference type="NCBIfam" id="TIGR01713">
    <property type="entry name" value="typeII_sec_gspC"/>
    <property type="match status" value="1"/>
</dbReference>
<dbReference type="KEGG" id="gai:IMCC3135_05835"/>
<protein>
    <submittedName>
        <fullName evidence="13">Type II secretion system protein C</fullName>
    </submittedName>
</protein>
<proteinExistence type="inferred from homology"/>
<comment type="similarity">
    <text evidence="2">Belongs to the GSP C family.</text>
</comment>
<evidence type="ECO:0000313" key="14">
    <source>
        <dbReference type="Proteomes" id="UP000250079"/>
    </source>
</evidence>
<evidence type="ECO:0000256" key="5">
    <source>
        <dbReference type="ARBA" id="ARBA00022519"/>
    </source>
</evidence>
<feature type="transmembrane region" description="Helical" evidence="11">
    <location>
        <begin position="20"/>
        <end position="41"/>
    </location>
</feature>
<evidence type="ECO:0000256" key="7">
    <source>
        <dbReference type="ARBA" id="ARBA00022927"/>
    </source>
</evidence>
<dbReference type="SUPFAM" id="SSF50156">
    <property type="entry name" value="PDZ domain-like"/>
    <property type="match status" value="1"/>
</dbReference>
<dbReference type="OrthoDB" id="1491375at2"/>
<evidence type="ECO:0000256" key="9">
    <source>
        <dbReference type="ARBA" id="ARBA00023136"/>
    </source>
</evidence>
<dbReference type="Gene3D" id="2.30.42.10">
    <property type="match status" value="1"/>
</dbReference>
<sequence>MSATASSLATSDNNVRLPRLANTVLVAGIGVALAVITLKLLPASDPAPLLPVTAVNAVSNNSPGPTELAGIISSLHLFGDASKKPVAVEKVKIEEPLKDTGLNLQLAGVFAYEPQDQAIAIISAGSAEQNAYGIGDKISGETSLEAVYTDHVVLRNRGKLEKLSLPENVQPTAARPVERASSQASQEQDFSQPVELPSNPRELRDTLARNPSMLGRVVAAEPYQENGKLVGYRITPKQNPEILESQGIVAGDIITSVNNIQLNSQKQGIRALRNAVKAESLDVVILRDGIEVPISISLAQ</sequence>
<keyword evidence="6 11" id="KW-0812">Transmembrane</keyword>
<dbReference type="Pfam" id="PF11356">
    <property type="entry name" value="T2SSC"/>
    <property type="match status" value="1"/>
</dbReference>
<name>A0A2Z2NJC4_9GAMM</name>
<dbReference type="InterPro" id="IPR036034">
    <property type="entry name" value="PDZ_sf"/>
</dbReference>
<dbReference type="InterPro" id="IPR001639">
    <property type="entry name" value="T2SS_protein-GspC"/>
</dbReference>
<evidence type="ECO:0000256" key="11">
    <source>
        <dbReference type="SAM" id="Phobius"/>
    </source>
</evidence>